<keyword evidence="8" id="KW-1185">Reference proteome</keyword>
<dbReference type="EMBL" id="LT635766">
    <property type="protein sequence ID" value="SGZ53941.1"/>
    <property type="molecule type" value="Genomic_DNA"/>
</dbReference>
<reference evidence="7 8" key="1">
    <citation type="submission" date="2016-10" db="EMBL/GenBank/DDBJ databases">
        <authorList>
            <person name="de Groot N.N."/>
        </authorList>
    </citation>
    <scope>NUCLEOTIDE SEQUENCE [LARGE SCALE GENOMIC DNA]</scope>
    <source>
        <strain evidence="6 8">CBS 141442</strain>
        <strain evidence="5 7">PYCC 4715</strain>
    </source>
</reference>
<gene>
    <name evidence="5" type="ORF">SAMEA4029009_CIC11G00000001520</name>
    <name evidence="6" type="ORF">SAMEA4029010_CIC11G00000001612</name>
</gene>
<comment type="similarity">
    <text evidence="2">Belongs to the TDA2 family.</text>
</comment>
<dbReference type="CDD" id="cd21457">
    <property type="entry name" value="DLC-like_TDA2"/>
    <property type="match status" value="1"/>
</dbReference>
<organism evidence="5 7">
    <name type="scientific">Sungouiella intermedia</name>
    <dbReference type="NCBI Taxonomy" id="45354"/>
    <lineage>
        <taxon>Eukaryota</taxon>
        <taxon>Fungi</taxon>
        <taxon>Dikarya</taxon>
        <taxon>Ascomycota</taxon>
        <taxon>Saccharomycotina</taxon>
        <taxon>Pichiomycetes</taxon>
        <taxon>Metschnikowiaceae</taxon>
        <taxon>Sungouiella</taxon>
    </lineage>
</organism>
<dbReference type="AlphaFoldDB" id="A0A1L0GC52"/>
<sequence>MTVELQTSSAKESPVNIDSLQKLISEELAKLDEPKTFIEDVAAALQTKSSKHKFIVLVTEVHANESINENLKIKVSVGTVWDGDKDGYHHFKVAAASTFMVTVYWVYVG</sequence>
<dbReference type="InterPro" id="IPR005334">
    <property type="entry name" value="Tctex-1-like"/>
</dbReference>
<comment type="subcellular location">
    <subcellularLocation>
        <location evidence="1">Cell projection</location>
    </subcellularLocation>
</comment>
<evidence type="ECO:0000313" key="5">
    <source>
        <dbReference type="EMBL" id="SGZ53941.1"/>
    </source>
</evidence>
<evidence type="ECO:0000313" key="8">
    <source>
        <dbReference type="Proteomes" id="UP000182334"/>
    </source>
</evidence>
<dbReference type="InterPro" id="IPR038586">
    <property type="entry name" value="Tctex-1-like_sf"/>
</dbReference>
<dbReference type="EMBL" id="LT635759">
    <property type="protein sequence ID" value="SGZ54125.1"/>
    <property type="molecule type" value="Genomic_DNA"/>
</dbReference>
<proteinExistence type="inferred from homology"/>
<evidence type="ECO:0000313" key="7">
    <source>
        <dbReference type="Proteomes" id="UP000182259"/>
    </source>
</evidence>
<evidence type="ECO:0000313" key="6">
    <source>
        <dbReference type="EMBL" id="SGZ54125.1"/>
    </source>
</evidence>
<evidence type="ECO:0000256" key="3">
    <source>
        <dbReference type="ARBA" id="ARBA00019193"/>
    </source>
</evidence>
<name>A0A1L0GC52_9ASCO</name>
<evidence type="ECO:0000256" key="2">
    <source>
        <dbReference type="ARBA" id="ARBA00010778"/>
    </source>
</evidence>
<dbReference type="Pfam" id="PF03645">
    <property type="entry name" value="Tctex-1"/>
    <property type="match status" value="1"/>
</dbReference>
<dbReference type="Proteomes" id="UP000182259">
    <property type="component" value="Chromosome III"/>
</dbReference>
<evidence type="ECO:0000256" key="4">
    <source>
        <dbReference type="ARBA" id="ARBA00023273"/>
    </source>
</evidence>
<protein>
    <recommendedName>
        <fullName evidence="3">Topoisomerase I damage affected protein 2</fullName>
    </recommendedName>
</protein>
<evidence type="ECO:0000256" key="1">
    <source>
        <dbReference type="ARBA" id="ARBA00004316"/>
    </source>
</evidence>
<dbReference type="GO" id="GO:0042995">
    <property type="term" value="C:cell projection"/>
    <property type="evidence" value="ECO:0007669"/>
    <property type="project" value="UniProtKB-SubCell"/>
</dbReference>
<keyword evidence="4" id="KW-0966">Cell projection</keyword>
<dbReference type="Gene3D" id="3.30.1140.40">
    <property type="entry name" value="Tctex-1"/>
    <property type="match status" value="1"/>
</dbReference>
<dbReference type="Proteomes" id="UP000182334">
    <property type="component" value="Chromosome IV"/>
</dbReference>
<dbReference type="OrthoDB" id="10059120at2759"/>
<accession>A0A1L0GC52</accession>